<dbReference type="AlphaFoldDB" id="A0A9P5XTY3"/>
<organism evidence="2 3">
    <name type="scientific">Collybia nuda</name>
    <dbReference type="NCBI Taxonomy" id="64659"/>
    <lineage>
        <taxon>Eukaryota</taxon>
        <taxon>Fungi</taxon>
        <taxon>Dikarya</taxon>
        <taxon>Basidiomycota</taxon>
        <taxon>Agaricomycotina</taxon>
        <taxon>Agaricomycetes</taxon>
        <taxon>Agaricomycetidae</taxon>
        <taxon>Agaricales</taxon>
        <taxon>Tricholomatineae</taxon>
        <taxon>Clitocybaceae</taxon>
        <taxon>Collybia</taxon>
    </lineage>
</organism>
<feature type="compositionally biased region" description="Polar residues" evidence="1">
    <location>
        <begin position="23"/>
        <end position="33"/>
    </location>
</feature>
<sequence>MRFTATSRTPCHGLRARNFSITQQVLKSPSSDYPQFRRHCSSLRPPSRAPSSPLLSPLSLPTLLSLPPWKPPSPPLLPLHLHYLLLSPPDRAPPHPHNDFLSTPN</sequence>
<evidence type="ECO:0000313" key="3">
    <source>
        <dbReference type="Proteomes" id="UP000807353"/>
    </source>
</evidence>
<comment type="caution">
    <text evidence="2">The sequence shown here is derived from an EMBL/GenBank/DDBJ whole genome shotgun (WGS) entry which is preliminary data.</text>
</comment>
<evidence type="ECO:0000256" key="1">
    <source>
        <dbReference type="SAM" id="MobiDB-lite"/>
    </source>
</evidence>
<gene>
    <name evidence="2" type="ORF">BDZ94DRAFT_1272663</name>
</gene>
<feature type="compositionally biased region" description="Low complexity" evidence="1">
    <location>
        <begin position="42"/>
        <end position="54"/>
    </location>
</feature>
<keyword evidence="3" id="KW-1185">Reference proteome</keyword>
<evidence type="ECO:0000313" key="2">
    <source>
        <dbReference type="EMBL" id="KAF9457652.1"/>
    </source>
</evidence>
<name>A0A9P5XTY3_9AGAR</name>
<protein>
    <submittedName>
        <fullName evidence="2">Uncharacterized protein</fullName>
    </submittedName>
</protein>
<dbReference type="Proteomes" id="UP000807353">
    <property type="component" value="Unassembled WGS sequence"/>
</dbReference>
<dbReference type="EMBL" id="MU150363">
    <property type="protein sequence ID" value="KAF9457652.1"/>
    <property type="molecule type" value="Genomic_DNA"/>
</dbReference>
<feature type="region of interest" description="Disordered" evidence="1">
    <location>
        <begin position="23"/>
        <end position="54"/>
    </location>
</feature>
<accession>A0A9P5XTY3</accession>
<proteinExistence type="predicted"/>
<reference evidence="2" key="1">
    <citation type="submission" date="2020-11" db="EMBL/GenBank/DDBJ databases">
        <authorList>
            <consortium name="DOE Joint Genome Institute"/>
            <person name="Ahrendt S."/>
            <person name="Riley R."/>
            <person name="Andreopoulos W."/>
            <person name="Labutti K."/>
            <person name="Pangilinan J."/>
            <person name="Ruiz-Duenas F.J."/>
            <person name="Barrasa J.M."/>
            <person name="Sanchez-Garcia M."/>
            <person name="Camarero S."/>
            <person name="Miyauchi S."/>
            <person name="Serrano A."/>
            <person name="Linde D."/>
            <person name="Babiker R."/>
            <person name="Drula E."/>
            <person name="Ayuso-Fernandez I."/>
            <person name="Pacheco R."/>
            <person name="Padilla G."/>
            <person name="Ferreira P."/>
            <person name="Barriuso J."/>
            <person name="Kellner H."/>
            <person name="Castanera R."/>
            <person name="Alfaro M."/>
            <person name="Ramirez L."/>
            <person name="Pisabarro A.G."/>
            <person name="Kuo A."/>
            <person name="Tritt A."/>
            <person name="Lipzen A."/>
            <person name="He G."/>
            <person name="Yan M."/>
            <person name="Ng V."/>
            <person name="Cullen D."/>
            <person name="Martin F."/>
            <person name="Rosso M.-N."/>
            <person name="Henrissat B."/>
            <person name="Hibbett D."/>
            <person name="Martinez A.T."/>
            <person name="Grigoriev I.V."/>
        </authorList>
    </citation>
    <scope>NUCLEOTIDE SEQUENCE</scope>
    <source>
        <strain evidence="2">CBS 247.69</strain>
    </source>
</reference>